<dbReference type="Pfam" id="PF00501">
    <property type="entry name" value="AMP-binding"/>
    <property type="match status" value="1"/>
</dbReference>
<protein>
    <submittedName>
        <fullName evidence="2">Putative fatty acyl CoA synthetase</fullName>
        <ecNumber evidence="2">6.2.1.3</ecNumber>
    </submittedName>
</protein>
<keyword evidence="2" id="KW-0436">Ligase</keyword>
<dbReference type="GO" id="GO:0004467">
    <property type="term" value="F:long-chain fatty acid-CoA ligase activity"/>
    <property type="evidence" value="ECO:0007669"/>
    <property type="project" value="UniProtKB-EC"/>
</dbReference>
<name>G0U5W7_TRYVY</name>
<dbReference type="GO" id="GO:0005783">
    <property type="term" value="C:endoplasmic reticulum"/>
    <property type="evidence" value="ECO:0007669"/>
    <property type="project" value="TreeGrafter"/>
</dbReference>
<dbReference type="OMA" id="RWEPVFH"/>
<dbReference type="PANTHER" id="PTHR43272">
    <property type="entry name" value="LONG-CHAIN-FATTY-ACID--COA LIGASE"/>
    <property type="match status" value="1"/>
</dbReference>
<dbReference type="InterPro" id="IPR020845">
    <property type="entry name" value="AMP-binding_CS"/>
</dbReference>
<sequence>MGGCVATIIGARSKWDMVDDPRRKEFEATPCQIQVCPGTEKADASAIYRMSGPSDEEFKKTAHDIYHGETATEKLRKACMESGEQTACAYRVLQKIEKTTVTSPNTKPKVMDIFVYEPKRRTLSYNELWKSVNDFSKGLREIGLDRRQHIALYEETRWEWYCSVHAIWLSDMIAITVYANLGEEALIHALKEAQCVSVVCNGKSVEKLIKNMKRSSITKAKIIYLDSLPDGIDTSDFELYNWNDVVRMGAESSQPELTPPTSENCDDTALIMYTSGTTGNPKGVIHTHGSLASAFYALNQRVLSILGPFKGDESYCSYLPLAHIMELAVLSVLLLRGTLIGFGNPRTLTDTYARPHGDFSEYRPQLLVGVPRIFDSIKKGVEAMLQPRGSVQRTVFDRCYQLRLAALKEGKDTPYLNNMVFSRARKATGGRLKIMLSGGGPLSPATHEFITVVFCPVVQGWGLTETSCCGAIQLRGHMQWENVGQLINTVEVRLLDTPQYRHTDTPEPRGEILMRGPSLFKGYHMQPEETKAAIDSEGWFHTGDVGSISENGTLRIVGRVKALAKNSNGEYLALEVLEAAYGQDSLCAPNGVCVLVHPNRSYIAALVTTNEQLVVQFAKKHKINGTFPEILGDPIFREKATTSFQETARRAGRKSFEVVRHVRVLADEWTPENDALTAAMKLKRRVIDERYKDIIAELFQEDI</sequence>
<evidence type="ECO:0000313" key="2">
    <source>
        <dbReference type="EMBL" id="CCC51268.1"/>
    </source>
</evidence>
<dbReference type="Gene3D" id="3.40.50.12780">
    <property type="entry name" value="N-terminal domain of ligase-like"/>
    <property type="match status" value="1"/>
</dbReference>
<accession>G0U5W7</accession>
<dbReference type="PANTHER" id="PTHR43272:SF105">
    <property type="entry name" value="ACYL COA SYNTHETASE, PUTATIVE-RELATED"/>
    <property type="match status" value="1"/>
</dbReference>
<dbReference type="EC" id="6.2.1.3" evidence="2"/>
<dbReference type="SUPFAM" id="SSF56801">
    <property type="entry name" value="Acetyl-CoA synthetase-like"/>
    <property type="match status" value="1"/>
</dbReference>
<dbReference type="VEuPathDB" id="TriTrypDB:TvY486_1003210"/>
<feature type="domain" description="AMP-dependent synthetase/ligase" evidence="1">
    <location>
        <begin position="114"/>
        <end position="524"/>
    </location>
</feature>
<reference evidence="2" key="1">
    <citation type="journal article" date="2012" name="Proc. Natl. Acad. Sci. U.S.A.">
        <title>Antigenic diversity is generated by distinct evolutionary mechanisms in African trypanosome species.</title>
        <authorList>
            <person name="Jackson A.P."/>
            <person name="Berry A."/>
            <person name="Aslett M."/>
            <person name="Allison H.C."/>
            <person name="Burton P."/>
            <person name="Vavrova-Anderson J."/>
            <person name="Brown R."/>
            <person name="Browne H."/>
            <person name="Corton N."/>
            <person name="Hauser H."/>
            <person name="Gamble J."/>
            <person name="Gilderthorp R."/>
            <person name="Marcello L."/>
            <person name="McQuillan J."/>
            <person name="Otto T.D."/>
            <person name="Quail M.A."/>
            <person name="Sanders M.J."/>
            <person name="van Tonder A."/>
            <person name="Ginger M.L."/>
            <person name="Field M.C."/>
            <person name="Barry J.D."/>
            <person name="Hertz-Fowler C."/>
            <person name="Berriman M."/>
        </authorList>
    </citation>
    <scope>NUCLEOTIDE SEQUENCE</scope>
    <source>
        <strain evidence="2">Y486</strain>
    </source>
</reference>
<dbReference type="PROSITE" id="PS00455">
    <property type="entry name" value="AMP_BINDING"/>
    <property type="match status" value="1"/>
</dbReference>
<dbReference type="AlphaFoldDB" id="G0U5W7"/>
<organism evidence="2">
    <name type="scientific">Trypanosoma vivax (strain Y486)</name>
    <dbReference type="NCBI Taxonomy" id="1055687"/>
    <lineage>
        <taxon>Eukaryota</taxon>
        <taxon>Discoba</taxon>
        <taxon>Euglenozoa</taxon>
        <taxon>Kinetoplastea</taxon>
        <taxon>Metakinetoplastina</taxon>
        <taxon>Trypanosomatida</taxon>
        <taxon>Trypanosomatidae</taxon>
        <taxon>Trypanosoma</taxon>
        <taxon>Duttonella</taxon>
    </lineage>
</organism>
<dbReference type="InterPro" id="IPR042099">
    <property type="entry name" value="ANL_N_sf"/>
</dbReference>
<dbReference type="EMBL" id="HE573026">
    <property type="protein sequence ID" value="CCC51268.1"/>
    <property type="molecule type" value="Genomic_DNA"/>
</dbReference>
<dbReference type="InterPro" id="IPR000873">
    <property type="entry name" value="AMP-dep_synth/lig_dom"/>
</dbReference>
<gene>
    <name evidence="2" type="ORF">TVY486_1003210</name>
</gene>
<evidence type="ECO:0000259" key="1">
    <source>
        <dbReference type="Pfam" id="PF00501"/>
    </source>
</evidence>
<dbReference type="GO" id="GO:0016020">
    <property type="term" value="C:membrane"/>
    <property type="evidence" value="ECO:0007669"/>
    <property type="project" value="TreeGrafter"/>
</dbReference>
<proteinExistence type="predicted"/>